<dbReference type="AlphaFoldDB" id="A0A2N3IDD1"/>
<accession>A0A2N3IDD1</accession>
<dbReference type="Pfam" id="PF00535">
    <property type="entry name" value="Glycos_transf_2"/>
    <property type="match status" value="1"/>
</dbReference>
<dbReference type="PANTHER" id="PTHR22916">
    <property type="entry name" value="GLYCOSYLTRANSFERASE"/>
    <property type="match status" value="1"/>
</dbReference>
<protein>
    <submittedName>
        <fullName evidence="2">Glycosyl transferase family 2</fullName>
    </submittedName>
</protein>
<dbReference type="OrthoDB" id="9788101at2"/>
<keyword evidence="3" id="KW-1185">Reference proteome</keyword>
<keyword evidence="2" id="KW-0808">Transferase</keyword>
<proteinExistence type="predicted"/>
<dbReference type="PANTHER" id="PTHR22916:SF3">
    <property type="entry name" value="UDP-GLCNAC:BETAGAL BETA-1,3-N-ACETYLGLUCOSAMINYLTRANSFERASE-LIKE PROTEIN 1"/>
    <property type="match status" value="1"/>
</dbReference>
<dbReference type="EMBL" id="NKXO01000025">
    <property type="protein sequence ID" value="PKQ68331.1"/>
    <property type="molecule type" value="Genomic_DNA"/>
</dbReference>
<feature type="domain" description="Glycosyltransferase 2-like" evidence="1">
    <location>
        <begin position="7"/>
        <end position="122"/>
    </location>
</feature>
<dbReference type="Gene3D" id="3.90.550.10">
    <property type="entry name" value="Spore Coat Polysaccharide Biosynthesis Protein SpsA, Chain A"/>
    <property type="match status" value="1"/>
</dbReference>
<dbReference type="InterPro" id="IPR029044">
    <property type="entry name" value="Nucleotide-diphossugar_trans"/>
</dbReference>
<reference evidence="2 3" key="1">
    <citation type="submission" date="2017-06" db="EMBL/GenBank/DDBJ databases">
        <title>Raineya orbicola gen. nov., sp. nov. a slightly thermophilic bacterium of the phylum Bacteroidetes and the description of Raineyaceae fam. nov.</title>
        <authorList>
            <person name="Albuquerque L."/>
            <person name="Polonia A.R.M."/>
            <person name="Barroso C."/>
            <person name="Froufe H.J.C."/>
            <person name="Lage O."/>
            <person name="Lobo-Da-Cunha A."/>
            <person name="Egas C."/>
            <person name="Da Costa M.S."/>
        </authorList>
    </citation>
    <scope>NUCLEOTIDE SEQUENCE [LARGE SCALE GENOMIC DNA]</scope>
    <source>
        <strain evidence="2 3">SPSPC-11</strain>
    </source>
</reference>
<gene>
    <name evidence="2" type="ORF">Rain11_1695</name>
</gene>
<name>A0A2N3IDD1_9BACT</name>
<evidence type="ECO:0000259" key="1">
    <source>
        <dbReference type="Pfam" id="PF00535"/>
    </source>
</evidence>
<dbReference type="Proteomes" id="UP000233387">
    <property type="component" value="Unassembled WGS sequence"/>
</dbReference>
<organism evidence="2 3">
    <name type="scientific">Raineya orbicola</name>
    <dbReference type="NCBI Taxonomy" id="2016530"/>
    <lineage>
        <taxon>Bacteria</taxon>
        <taxon>Pseudomonadati</taxon>
        <taxon>Bacteroidota</taxon>
        <taxon>Cytophagia</taxon>
        <taxon>Cytophagales</taxon>
        <taxon>Raineyaceae</taxon>
        <taxon>Raineya</taxon>
    </lineage>
</organism>
<dbReference type="GO" id="GO:0016758">
    <property type="term" value="F:hexosyltransferase activity"/>
    <property type="evidence" value="ECO:0007669"/>
    <property type="project" value="UniProtKB-ARBA"/>
</dbReference>
<dbReference type="CDD" id="cd06433">
    <property type="entry name" value="GT_2_WfgS_like"/>
    <property type="match status" value="1"/>
</dbReference>
<evidence type="ECO:0000313" key="2">
    <source>
        <dbReference type="EMBL" id="PKQ68331.1"/>
    </source>
</evidence>
<evidence type="ECO:0000313" key="3">
    <source>
        <dbReference type="Proteomes" id="UP000233387"/>
    </source>
</evidence>
<sequence length="258" mass="29594">MPSPKISIITITYNAEKHLERTLKSVILQTYTNKEYIIIDGNSTDGTLAIIKRNAHYLDYWISEPDKGLYDAMNKGLAQATGDYVVFMNAGDTFYEDTTLEKVFALNADADVYYGDAMIIAENSLQPLGLRSQITPHCLPERLSWKDLRKGLVVCHQAFIVKKSICEPYDLTYTLSADIDWVIRVLQKATNVVNTQEIIATYLLGGLTTQKRNISLQERYRILQKHFGFLPNLFNHIQIAFRGLLFALRNKKNYWKNM</sequence>
<dbReference type="InterPro" id="IPR001173">
    <property type="entry name" value="Glyco_trans_2-like"/>
</dbReference>
<dbReference type="SUPFAM" id="SSF53448">
    <property type="entry name" value="Nucleotide-diphospho-sugar transferases"/>
    <property type="match status" value="1"/>
</dbReference>
<comment type="caution">
    <text evidence="2">The sequence shown here is derived from an EMBL/GenBank/DDBJ whole genome shotgun (WGS) entry which is preliminary data.</text>
</comment>
<dbReference type="RefSeq" id="WP_101358965.1">
    <property type="nucleotide sequence ID" value="NZ_NKXO01000025.1"/>
</dbReference>